<protein>
    <recommendedName>
        <fullName evidence="5">BZIP domain-containing protein</fullName>
    </recommendedName>
</protein>
<dbReference type="InterPro" id="IPR046347">
    <property type="entry name" value="bZIP_sf"/>
</dbReference>
<evidence type="ECO:0000256" key="3">
    <source>
        <dbReference type="SAM" id="Coils"/>
    </source>
</evidence>
<dbReference type="Gene3D" id="1.20.5.170">
    <property type="match status" value="1"/>
</dbReference>
<name>A0A072NU10_9EURO</name>
<dbReference type="GO" id="GO:0000976">
    <property type="term" value="F:transcription cis-regulatory region binding"/>
    <property type="evidence" value="ECO:0007669"/>
    <property type="project" value="InterPro"/>
</dbReference>
<dbReference type="SUPFAM" id="SSF57959">
    <property type="entry name" value="Leucine zipper domain"/>
    <property type="match status" value="1"/>
</dbReference>
<evidence type="ECO:0000256" key="2">
    <source>
        <dbReference type="ARBA" id="ARBA00023242"/>
    </source>
</evidence>
<dbReference type="HOGENOM" id="CLU_327058_0_0_1"/>
<dbReference type="Proteomes" id="UP000027920">
    <property type="component" value="Unassembled WGS sequence"/>
</dbReference>
<dbReference type="VEuPathDB" id="FungiDB:A1O9_13103"/>
<feature type="compositionally biased region" description="Basic and acidic residues" evidence="4">
    <location>
        <begin position="595"/>
        <end position="604"/>
    </location>
</feature>
<dbReference type="PANTHER" id="PTHR40621">
    <property type="entry name" value="TRANSCRIPTION FACTOR KAPC-RELATED"/>
    <property type="match status" value="1"/>
</dbReference>
<feature type="compositionally biased region" description="Basic and acidic residues" evidence="4">
    <location>
        <begin position="682"/>
        <end position="695"/>
    </location>
</feature>
<keyword evidence="3" id="KW-0175">Coiled coil</keyword>
<evidence type="ECO:0000313" key="6">
    <source>
        <dbReference type="EMBL" id="KEF50847.1"/>
    </source>
</evidence>
<evidence type="ECO:0000256" key="1">
    <source>
        <dbReference type="ARBA" id="ARBA00004123"/>
    </source>
</evidence>
<organism evidence="6 7">
    <name type="scientific">Exophiala aquamarina CBS 119918</name>
    <dbReference type="NCBI Taxonomy" id="1182545"/>
    <lineage>
        <taxon>Eukaryota</taxon>
        <taxon>Fungi</taxon>
        <taxon>Dikarya</taxon>
        <taxon>Ascomycota</taxon>
        <taxon>Pezizomycotina</taxon>
        <taxon>Eurotiomycetes</taxon>
        <taxon>Chaetothyriomycetidae</taxon>
        <taxon>Chaetothyriales</taxon>
        <taxon>Herpotrichiellaceae</taxon>
        <taxon>Exophiala</taxon>
    </lineage>
</organism>
<feature type="compositionally biased region" description="Acidic residues" evidence="4">
    <location>
        <begin position="696"/>
        <end position="706"/>
    </location>
</feature>
<dbReference type="InterPro" id="IPR050936">
    <property type="entry name" value="AP-1-like"/>
</dbReference>
<dbReference type="PANTHER" id="PTHR40621:SF7">
    <property type="entry name" value="BZIP DOMAIN-CONTAINING PROTEIN"/>
    <property type="match status" value="1"/>
</dbReference>
<feature type="region of interest" description="Disordered" evidence="4">
    <location>
        <begin position="1"/>
        <end position="86"/>
    </location>
</feature>
<comment type="caution">
    <text evidence="6">The sequence shown here is derived from an EMBL/GenBank/DDBJ whole genome shotgun (WGS) entry which is preliminary data.</text>
</comment>
<feature type="region of interest" description="Disordered" evidence="4">
    <location>
        <begin position="641"/>
        <end position="713"/>
    </location>
</feature>
<comment type="subcellular location">
    <subcellularLocation>
        <location evidence="1">Nucleus</location>
    </subcellularLocation>
</comment>
<feature type="compositionally biased region" description="Basic and acidic residues" evidence="4">
    <location>
        <begin position="502"/>
        <end position="513"/>
    </location>
</feature>
<dbReference type="RefSeq" id="XP_013253437.1">
    <property type="nucleotide sequence ID" value="XM_013397983.1"/>
</dbReference>
<evidence type="ECO:0000256" key="4">
    <source>
        <dbReference type="SAM" id="MobiDB-lite"/>
    </source>
</evidence>
<evidence type="ECO:0000313" key="7">
    <source>
        <dbReference type="Proteomes" id="UP000027920"/>
    </source>
</evidence>
<gene>
    <name evidence="6" type="ORF">A1O9_13103</name>
</gene>
<dbReference type="GO" id="GO:0090575">
    <property type="term" value="C:RNA polymerase II transcription regulator complex"/>
    <property type="evidence" value="ECO:0007669"/>
    <property type="project" value="TreeGrafter"/>
</dbReference>
<dbReference type="EMBL" id="AMGV01000064">
    <property type="protein sequence ID" value="KEF50847.1"/>
    <property type="molecule type" value="Genomic_DNA"/>
</dbReference>
<dbReference type="InterPro" id="IPR004827">
    <property type="entry name" value="bZIP"/>
</dbReference>
<feature type="compositionally biased region" description="Low complexity" evidence="4">
    <location>
        <begin position="29"/>
        <end position="48"/>
    </location>
</feature>
<feature type="region of interest" description="Disordered" evidence="4">
    <location>
        <begin position="491"/>
        <end position="547"/>
    </location>
</feature>
<dbReference type="GO" id="GO:0001228">
    <property type="term" value="F:DNA-binding transcription activator activity, RNA polymerase II-specific"/>
    <property type="evidence" value="ECO:0007669"/>
    <property type="project" value="TreeGrafter"/>
</dbReference>
<proteinExistence type="predicted"/>
<dbReference type="AlphaFoldDB" id="A0A072NU10"/>
<feature type="region of interest" description="Disordered" evidence="4">
    <location>
        <begin position="562"/>
        <end position="613"/>
    </location>
</feature>
<dbReference type="GeneID" id="25287994"/>
<feature type="coiled-coil region" evidence="3">
    <location>
        <begin position="111"/>
        <end position="138"/>
    </location>
</feature>
<evidence type="ECO:0000259" key="5">
    <source>
        <dbReference type="SMART" id="SM00338"/>
    </source>
</evidence>
<dbReference type="InterPro" id="IPR018287">
    <property type="entry name" value="Hap4_TF_heteromerisation"/>
</dbReference>
<dbReference type="SMART" id="SM00338">
    <property type="entry name" value="BRLZ"/>
    <property type="match status" value="1"/>
</dbReference>
<feature type="compositionally biased region" description="Basic residues" evidence="4">
    <location>
        <begin position="514"/>
        <end position="523"/>
    </location>
</feature>
<dbReference type="STRING" id="1182545.A0A072NU10"/>
<keyword evidence="7" id="KW-1185">Reference proteome</keyword>
<dbReference type="CDD" id="cd14688">
    <property type="entry name" value="bZIP_YAP"/>
    <property type="match status" value="1"/>
</dbReference>
<sequence length="880" mass="96189">MADPPPVTTPTASAVKPIAPRQPSLCMKPAQSPSGASPPSAPQPSLSLTSREWVIPTRPKPGRKPATDTPPTKRRDQIRASQRAFGERRAARVGDLETRIEQLEEKHKWENGMLRKTVANLEKEVEQYRADAVTCADRRGRLESELSAIKAGPKRKPISNFNSPDKVHDTALNDRTVGCGNCTLEARCQCIDDAFTAGGGEAAMTSHWHEKRTHSPVHIYGEKKIKPQPKENIEVDSTEVDISKSFPSLTRQDRRLPTSAVTDSHGFCSGGPPYIYAEIAVEQEQAESASPSLQPPVPIIDPPKQLDQITPPPSEDDLSISIPPTIPPWRCASGPGTYSPCRADPNSALSCNSPAASHAQSAAASGCCSGQAPGDSCCHSQTPSRTDSVPLPGGADAYTTAGLFVGRSVMTGTQIPTDTELEGVTGPPGLGGDSRSKVLVERGVKACETGERRILEPTTQRVAWGATTDNQHGDDSRVPEFPTNGAVVGLTGSAIPGTVSASEKETGSDERSHHPAAHVLKRTARSDDLGVSRKRRKHFHPDVKTNNLGAPLMVDGIASMSAKTDPIGQEPSTVGWTPPLPSERRSLRSQTRAAAMEKSRRLSGEDPNDGLPLAITRRRNQPKEHLGSLEHVAMPVIHNLGASNEQSDRPHPLPKRVNGTRHLRPHHGKAQSGWTDDDEERALEKLRERGVKIETDSESDESFGDDDAPRQAPPLVTDRLHRVLESRHPFDVDPSLDLRNPENRYQAIGKIAPWKRNRPTKKQLVNNLLLYQCRDNKLKFGNPHYNVMRKGGEVPVVAIIEKDDILNTPDEYPGQEPKKQHVPMTFREFIGMPKQATIARGKRKGELVFVERPNDRGRSSLGVSRTRRYRDDEVFPFVNG</sequence>
<feature type="compositionally biased region" description="Basic residues" evidence="4">
    <location>
        <begin position="652"/>
        <end position="669"/>
    </location>
</feature>
<dbReference type="OrthoDB" id="5374328at2759"/>
<keyword evidence="2" id="KW-0539">Nucleus</keyword>
<dbReference type="Pfam" id="PF10297">
    <property type="entry name" value="Hap4_Hap_bind"/>
    <property type="match status" value="1"/>
</dbReference>
<feature type="region of interest" description="Disordered" evidence="4">
    <location>
        <begin position="285"/>
        <end position="320"/>
    </location>
</feature>
<accession>A0A072NU10</accession>
<reference evidence="6 7" key="1">
    <citation type="submission" date="2013-03" db="EMBL/GenBank/DDBJ databases">
        <title>The Genome Sequence of Exophiala aquamarina CBS 119918.</title>
        <authorList>
            <consortium name="The Broad Institute Genomics Platform"/>
            <person name="Cuomo C."/>
            <person name="de Hoog S."/>
            <person name="Gorbushina A."/>
            <person name="Walker B."/>
            <person name="Young S.K."/>
            <person name="Zeng Q."/>
            <person name="Gargeya S."/>
            <person name="Fitzgerald M."/>
            <person name="Haas B."/>
            <person name="Abouelleil A."/>
            <person name="Allen A.W."/>
            <person name="Alvarado L."/>
            <person name="Arachchi H.M."/>
            <person name="Berlin A.M."/>
            <person name="Chapman S.B."/>
            <person name="Gainer-Dewar J."/>
            <person name="Goldberg J."/>
            <person name="Griggs A."/>
            <person name="Gujja S."/>
            <person name="Hansen M."/>
            <person name="Howarth C."/>
            <person name="Imamovic A."/>
            <person name="Ireland A."/>
            <person name="Larimer J."/>
            <person name="McCowan C."/>
            <person name="Murphy C."/>
            <person name="Pearson M."/>
            <person name="Poon T.W."/>
            <person name="Priest M."/>
            <person name="Roberts A."/>
            <person name="Saif S."/>
            <person name="Shea T."/>
            <person name="Sisk P."/>
            <person name="Sykes S."/>
            <person name="Wortman J."/>
            <person name="Nusbaum C."/>
            <person name="Birren B."/>
        </authorList>
    </citation>
    <scope>NUCLEOTIDE SEQUENCE [LARGE SCALE GENOMIC DNA]</scope>
    <source>
        <strain evidence="6 7">CBS 119918</strain>
    </source>
</reference>
<feature type="domain" description="BZIP" evidence="5">
    <location>
        <begin position="66"/>
        <end position="134"/>
    </location>
</feature>